<feature type="non-terminal residue" evidence="2">
    <location>
        <position position="88"/>
    </location>
</feature>
<proteinExistence type="predicted"/>
<evidence type="ECO:0008006" key="4">
    <source>
        <dbReference type="Google" id="ProtNLM"/>
    </source>
</evidence>
<feature type="compositionally biased region" description="Pro residues" evidence="1">
    <location>
        <begin position="59"/>
        <end position="88"/>
    </location>
</feature>
<evidence type="ECO:0000313" key="2">
    <source>
        <dbReference type="EMBL" id="MDQ2105774.1"/>
    </source>
</evidence>
<dbReference type="Proteomes" id="UP001227317">
    <property type="component" value="Unassembled WGS sequence"/>
</dbReference>
<comment type="caution">
    <text evidence="2">The sequence shown here is derived from an EMBL/GenBank/DDBJ whole genome shotgun (WGS) entry which is preliminary data.</text>
</comment>
<evidence type="ECO:0000313" key="3">
    <source>
        <dbReference type="Proteomes" id="UP001227317"/>
    </source>
</evidence>
<sequence>MRKPLIASATLHVALVALFVLGMPPSDRKLEIPASIPIEIVDVGEVTEAARVDKGEPKPSAPRPPVPEAKPSPPAPSPPEPASEPPPP</sequence>
<name>A0ABU0WSM2_9PROT</name>
<evidence type="ECO:0000256" key="1">
    <source>
        <dbReference type="SAM" id="MobiDB-lite"/>
    </source>
</evidence>
<dbReference type="EMBL" id="JAUJFI010000169">
    <property type="protein sequence ID" value="MDQ2105774.1"/>
    <property type="molecule type" value="Genomic_DNA"/>
</dbReference>
<gene>
    <name evidence="2" type="ORF">QSG27_23965</name>
</gene>
<protein>
    <recommendedName>
        <fullName evidence="4">Energy transducer TonB</fullName>
    </recommendedName>
</protein>
<organism evidence="2 3">
    <name type="scientific">Azospirillum isscasi</name>
    <dbReference type="NCBI Taxonomy" id="3053926"/>
    <lineage>
        <taxon>Bacteria</taxon>
        <taxon>Pseudomonadati</taxon>
        <taxon>Pseudomonadota</taxon>
        <taxon>Alphaproteobacteria</taxon>
        <taxon>Rhodospirillales</taxon>
        <taxon>Azospirillaceae</taxon>
        <taxon>Azospirillum</taxon>
    </lineage>
</organism>
<feature type="region of interest" description="Disordered" evidence="1">
    <location>
        <begin position="50"/>
        <end position="88"/>
    </location>
</feature>
<keyword evidence="3" id="KW-1185">Reference proteome</keyword>
<accession>A0ABU0WSM2</accession>
<reference evidence="2 3" key="1">
    <citation type="submission" date="2023-06" db="EMBL/GenBank/DDBJ databases">
        <title>Azospirillum isscasensis sp.nov, a bacterium isolated from rhizosphere soil of rice.</title>
        <authorList>
            <person name="Wang H."/>
        </authorList>
    </citation>
    <scope>NUCLEOTIDE SEQUENCE [LARGE SCALE GENOMIC DNA]</scope>
    <source>
        <strain evidence="2 3">C340-1</strain>
    </source>
</reference>